<feature type="domain" description="Ribosome maturation factor RimP C-terminal" evidence="5">
    <location>
        <begin position="89"/>
        <end position="154"/>
    </location>
</feature>
<evidence type="ECO:0000259" key="5">
    <source>
        <dbReference type="Pfam" id="PF17384"/>
    </source>
</evidence>
<evidence type="ECO:0000256" key="2">
    <source>
        <dbReference type="ARBA" id="ARBA00022517"/>
    </source>
</evidence>
<dbReference type="Proteomes" id="UP000823891">
    <property type="component" value="Unassembled WGS sequence"/>
</dbReference>
<accession>A0A9D2NH29</accession>
<dbReference type="CDD" id="cd01734">
    <property type="entry name" value="YlxS_C"/>
    <property type="match status" value="1"/>
</dbReference>
<dbReference type="PANTHER" id="PTHR33867:SF1">
    <property type="entry name" value="RIBOSOME MATURATION FACTOR RIMP"/>
    <property type="match status" value="1"/>
</dbReference>
<keyword evidence="1 3" id="KW-0963">Cytoplasm</keyword>
<dbReference type="SUPFAM" id="SSF75420">
    <property type="entry name" value="YhbC-like, N-terminal domain"/>
    <property type="match status" value="1"/>
</dbReference>
<dbReference type="InterPro" id="IPR028989">
    <property type="entry name" value="RimP_N"/>
</dbReference>
<dbReference type="InterPro" id="IPR036847">
    <property type="entry name" value="RimP_C_sf"/>
</dbReference>
<feature type="domain" description="Ribosome maturation factor RimP N-terminal" evidence="4">
    <location>
        <begin position="16"/>
        <end position="85"/>
    </location>
</feature>
<dbReference type="InterPro" id="IPR028998">
    <property type="entry name" value="RimP_C"/>
</dbReference>
<comment type="similarity">
    <text evidence="3">Belongs to the RimP family.</text>
</comment>
<protein>
    <recommendedName>
        <fullName evidence="3">Ribosome maturation factor RimP</fullName>
    </recommendedName>
</protein>
<dbReference type="HAMAP" id="MF_01077">
    <property type="entry name" value="RimP"/>
    <property type="match status" value="1"/>
</dbReference>
<dbReference type="Gene3D" id="3.30.300.70">
    <property type="entry name" value="RimP-like superfamily, N-terminal"/>
    <property type="match status" value="1"/>
</dbReference>
<evidence type="ECO:0000259" key="4">
    <source>
        <dbReference type="Pfam" id="PF02576"/>
    </source>
</evidence>
<name>A0A9D2NH29_9FIRM</name>
<dbReference type="EMBL" id="DWWS01000040">
    <property type="protein sequence ID" value="HJC24222.1"/>
    <property type="molecule type" value="Genomic_DNA"/>
</dbReference>
<dbReference type="InterPro" id="IPR035956">
    <property type="entry name" value="RimP_N_sf"/>
</dbReference>
<dbReference type="AlphaFoldDB" id="A0A9D2NH29"/>
<evidence type="ECO:0000313" key="6">
    <source>
        <dbReference type="EMBL" id="HJC24222.1"/>
    </source>
</evidence>
<evidence type="ECO:0000256" key="3">
    <source>
        <dbReference type="HAMAP-Rule" id="MF_01077"/>
    </source>
</evidence>
<dbReference type="SUPFAM" id="SSF74942">
    <property type="entry name" value="YhbC-like, C-terminal domain"/>
    <property type="match status" value="1"/>
</dbReference>
<sequence>MPKGKDIEARTEELLLPIAEENGVEIYDVEYVKEGGEWYLRAYIDKEGGVNIQDCENVSRKLSDRLDEEDYIEDAYILEVSSPGLGRALKKDRHLEKSLGMAVELRLYRPLEKRKEFEGILKAYDRDSVTIETEDEEKKFAKSDIALIRLALDF</sequence>
<dbReference type="Pfam" id="PF17384">
    <property type="entry name" value="DUF150_C"/>
    <property type="match status" value="1"/>
</dbReference>
<organism evidence="6 7">
    <name type="scientific">Candidatus Eisenbergiella merdavium</name>
    <dbReference type="NCBI Taxonomy" id="2838551"/>
    <lineage>
        <taxon>Bacteria</taxon>
        <taxon>Bacillati</taxon>
        <taxon>Bacillota</taxon>
        <taxon>Clostridia</taxon>
        <taxon>Lachnospirales</taxon>
        <taxon>Lachnospiraceae</taxon>
        <taxon>Eisenbergiella</taxon>
    </lineage>
</organism>
<dbReference type="GO" id="GO:0006412">
    <property type="term" value="P:translation"/>
    <property type="evidence" value="ECO:0007669"/>
    <property type="project" value="TreeGrafter"/>
</dbReference>
<keyword evidence="2 3" id="KW-0690">Ribosome biogenesis</keyword>
<proteinExistence type="inferred from homology"/>
<evidence type="ECO:0000256" key="1">
    <source>
        <dbReference type="ARBA" id="ARBA00022490"/>
    </source>
</evidence>
<comment type="subcellular location">
    <subcellularLocation>
        <location evidence="3">Cytoplasm</location>
    </subcellularLocation>
</comment>
<dbReference type="Gene3D" id="2.30.30.180">
    <property type="entry name" value="Ribosome maturation factor RimP, C-terminal domain"/>
    <property type="match status" value="1"/>
</dbReference>
<dbReference type="InterPro" id="IPR003728">
    <property type="entry name" value="Ribosome_maturation_RimP"/>
</dbReference>
<dbReference type="FunFam" id="3.30.300.70:FF:000001">
    <property type="entry name" value="Ribosome maturation factor RimP"/>
    <property type="match status" value="1"/>
</dbReference>
<dbReference type="Pfam" id="PF02576">
    <property type="entry name" value="RimP_N"/>
    <property type="match status" value="1"/>
</dbReference>
<reference evidence="6" key="2">
    <citation type="submission" date="2021-04" db="EMBL/GenBank/DDBJ databases">
        <authorList>
            <person name="Gilroy R."/>
        </authorList>
    </citation>
    <scope>NUCLEOTIDE SEQUENCE</scope>
    <source>
        <strain evidence="6">USAMLcec2-132</strain>
    </source>
</reference>
<dbReference type="GO" id="GO:0000028">
    <property type="term" value="P:ribosomal small subunit assembly"/>
    <property type="evidence" value="ECO:0007669"/>
    <property type="project" value="TreeGrafter"/>
</dbReference>
<reference evidence="6" key="1">
    <citation type="journal article" date="2021" name="PeerJ">
        <title>Extensive microbial diversity within the chicken gut microbiome revealed by metagenomics and culture.</title>
        <authorList>
            <person name="Gilroy R."/>
            <person name="Ravi A."/>
            <person name="Getino M."/>
            <person name="Pursley I."/>
            <person name="Horton D.L."/>
            <person name="Alikhan N.F."/>
            <person name="Baker D."/>
            <person name="Gharbi K."/>
            <person name="Hall N."/>
            <person name="Watson M."/>
            <person name="Adriaenssens E.M."/>
            <person name="Foster-Nyarko E."/>
            <person name="Jarju S."/>
            <person name="Secka A."/>
            <person name="Antonio M."/>
            <person name="Oren A."/>
            <person name="Chaudhuri R.R."/>
            <person name="La Ragione R."/>
            <person name="Hildebrand F."/>
            <person name="Pallen M.J."/>
        </authorList>
    </citation>
    <scope>NUCLEOTIDE SEQUENCE</scope>
    <source>
        <strain evidence="6">USAMLcec2-132</strain>
    </source>
</reference>
<dbReference type="GO" id="GO:0005829">
    <property type="term" value="C:cytosol"/>
    <property type="evidence" value="ECO:0007669"/>
    <property type="project" value="TreeGrafter"/>
</dbReference>
<evidence type="ECO:0000313" key="7">
    <source>
        <dbReference type="Proteomes" id="UP000823891"/>
    </source>
</evidence>
<comment type="caution">
    <text evidence="6">The sequence shown here is derived from an EMBL/GenBank/DDBJ whole genome shotgun (WGS) entry which is preliminary data.</text>
</comment>
<dbReference type="PANTHER" id="PTHR33867">
    <property type="entry name" value="RIBOSOME MATURATION FACTOR RIMP"/>
    <property type="match status" value="1"/>
</dbReference>
<gene>
    <name evidence="3" type="primary">rimP</name>
    <name evidence="6" type="ORF">H9761_11030</name>
</gene>
<comment type="function">
    <text evidence="3">Required for maturation of 30S ribosomal subunits.</text>
</comment>